<evidence type="ECO:0000256" key="6">
    <source>
        <dbReference type="ARBA" id="ARBA00022833"/>
    </source>
</evidence>
<keyword evidence="1 8" id="KW-0645">Protease</keyword>
<sequence precursor="true">MKSAACLFSLLAALPFSTQAGNSDLPDLGDSASSYVSLQEEHQLGRLWLRQLRRQANTMESPLANQFLENLIYRLIPHSEVKLSDFEFVIIDREELNAFAVPGGIIGINFGIFLHARDEDELSAVLAHELAHLSQRHFARQIEQAEKQQPVAIAALLASILLIASNNADAGFAGLVTSQAASVQNQLAYSREWEREADRIGMKALVGAGLDPHAMPSMFQAMLQANRFSQRPPEFLLTHPVTENRVADAAGRAENYPHKPRLTSFTFDILKNQARMRYQLNAAEQQQHFEHQLTLNSKHSQPYAAAQLALAQLAADKRDAASGLKILQQMAAPYNEHPAAVSLQAQLLRLQGNNQAALKALDEALVFQPGSFELSSRKADILMADEQYDNASQLLKQLSEQRPGYPHVWRNLAAAAGKNQQKTLSHRANGEYLFITGFQAKALRQMELALKQAKKEGDFLQEAAISRRVRIMANSPTRFGN</sequence>
<dbReference type="InterPro" id="IPR011990">
    <property type="entry name" value="TPR-like_helical_dom_sf"/>
</dbReference>
<feature type="binding site" evidence="8">
    <location>
        <position position="132"/>
    </location>
    <ligand>
        <name>Zn(2+)</name>
        <dbReference type="ChEBI" id="CHEBI:29105"/>
        <note>catalytic</note>
    </ligand>
</feature>
<proteinExistence type="inferred from homology"/>
<evidence type="ECO:0000313" key="10">
    <source>
        <dbReference type="EMBL" id="MFC3679061.1"/>
    </source>
</evidence>
<feature type="active site" evidence="8">
    <location>
        <position position="129"/>
    </location>
</feature>
<dbReference type="HAMAP" id="MF_00997">
    <property type="entry name" value="Protease_BepA"/>
    <property type="match status" value="1"/>
</dbReference>
<gene>
    <name evidence="10" type="ORF">ACFOMG_02910</name>
</gene>
<feature type="signal peptide" evidence="8">
    <location>
        <begin position="1"/>
        <end position="20"/>
    </location>
</feature>
<keyword evidence="4 8" id="KW-0574">Periplasm</keyword>
<dbReference type="PANTHER" id="PTHR22726">
    <property type="entry name" value="METALLOENDOPEPTIDASE OMA1"/>
    <property type="match status" value="1"/>
</dbReference>
<keyword evidence="7 8" id="KW-0482">Metalloprotease</keyword>
<dbReference type="InterPro" id="IPR051156">
    <property type="entry name" value="Mito/Outer_Membr_Metalloprot"/>
</dbReference>
<reference evidence="11" key="1">
    <citation type="journal article" date="2019" name="Int. J. Syst. Evol. Microbiol.">
        <title>The Global Catalogue of Microorganisms (GCM) 10K type strain sequencing project: providing services to taxonomists for standard genome sequencing and annotation.</title>
        <authorList>
            <consortium name="The Broad Institute Genomics Platform"/>
            <consortium name="The Broad Institute Genome Sequencing Center for Infectious Disease"/>
            <person name="Wu L."/>
            <person name="Ma J."/>
        </authorList>
    </citation>
    <scope>NUCLEOTIDE SEQUENCE [LARGE SCALE GENOMIC DNA]</scope>
    <source>
        <strain evidence="11">KCTC 42424</strain>
    </source>
</reference>
<protein>
    <recommendedName>
        <fullName evidence="8">Putative beta-barrel assembly-enhancing protease</fullName>
        <ecNumber evidence="8">3.4.-.-</ecNumber>
    </recommendedName>
</protein>
<evidence type="ECO:0000256" key="7">
    <source>
        <dbReference type="ARBA" id="ARBA00023049"/>
    </source>
</evidence>
<evidence type="ECO:0000313" key="11">
    <source>
        <dbReference type="Proteomes" id="UP001595722"/>
    </source>
</evidence>
<comment type="function">
    <text evidence="8">Functions as both a chaperone and a metalloprotease. Maintains the integrity of the outer membrane by promoting either the assembly or the elimination of outer membrane proteins, depending on their folding state.</text>
</comment>
<feature type="chain" id="PRO_5044918844" description="Putative beta-barrel assembly-enhancing protease" evidence="8">
    <location>
        <begin position="21"/>
        <end position="481"/>
    </location>
</feature>
<evidence type="ECO:0000256" key="3">
    <source>
        <dbReference type="ARBA" id="ARBA00022729"/>
    </source>
</evidence>
<comment type="subcellular location">
    <subcellularLocation>
        <location evidence="8">Periplasm</location>
    </subcellularLocation>
</comment>
<dbReference type="Gene3D" id="3.30.2010.10">
    <property type="entry name" value="Metalloproteases ('zincins'), catalytic domain"/>
    <property type="match status" value="1"/>
</dbReference>
<dbReference type="RefSeq" id="WP_376864683.1">
    <property type="nucleotide sequence ID" value="NZ_JBHRYB010000001.1"/>
</dbReference>
<dbReference type="Pfam" id="PF01435">
    <property type="entry name" value="Peptidase_M48"/>
    <property type="match status" value="1"/>
</dbReference>
<dbReference type="Proteomes" id="UP001595722">
    <property type="component" value="Unassembled WGS sequence"/>
</dbReference>
<dbReference type="PANTHER" id="PTHR22726:SF1">
    <property type="entry name" value="METALLOENDOPEPTIDASE OMA1, MITOCHONDRIAL"/>
    <property type="match status" value="1"/>
</dbReference>
<dbReference type="SUPFAM" id="SSF48452">
    <property type="entry name" value="TPR-like"/>
    <property type="match status" value="1"/>
</dbReference>
<evidence type="ECO:0000259" key="9">
    <source>
        <dbReference type="Pfam" id="PF01435"/>
    </source>
</evidence>
<feature type="binding site" evidence="8">
    <location>
        <position position="194"/>
    </location>
    <ligand>
        <name>Zn(2+)</name>
        <dbReference type="ChEBI" id="CHEBI:29105"/>
        <note>catalytic</note>
    </ligand>
</feature>
<comment type="cofactor">
    <cofactor evidence="8">
        <name>Zn(2+)</name>
        <dbReference type="ChEBI" id="CHEBI:29105"/>
    </cofactor>
    <text evidence="8">Binds 1 zinc ion per subunit.</text>
</comment>
<dbReference type="Pfam" id="PF14559">
    <property type="entry name" value="TPR_19"/>
    <property type="match status" value="1"/>
</dbReference>
<accession>A0ABV7VNE4</accession>
<name>A0ABV7VNE4_9GAMM</name>
<comment type="similarity">
    <text evidence="8">Belongs to the peptidase M48 family. BepA subfamily.</text>
</comment>
<dbReference type="InterPro" id="IPR030873">
    <property type="entry name" value="Protease_BepA"/>
</dbReference>
<evidence type="ECO:0000256" key="4">
    <source>
        <dbReference type="ARBA" id="ARBA00022764"/>
    </source>
</evidence>
<keyword evidence="5 8" id="KW-0378">Hydrolase</keyword>
<dbReference type="EMBL" id="JBHRYB010000001">
    <property type="protein sequence ID" value="MFC3679061.1"/>
    <property type="molecule type" value="Genomic_DNA"/>
</dbReference>
<organism evidence="10 11">
    <name type="scientific">Bacterioplanoides pacificum</name>
    <dbReference type="NCBI Taxonomy" id="1171596"/>
    <lineage>
        <taxon>Bacteria</taxon>
        <taxon>Pseudomonadati</taxon>
        <taxon>Pseudomonadota</taxon>
        <taxon>Gammaproteobacteria</taxon>
        <taxon>Oceanospirillales</taxon>
        <taxon>Oceanospirillaceae</taxon>
        <taxon>Bacterioplanoides</taxon>
    </lineage>
</organism>
<feature type="active site" description="Proton donor" evidence="8">
    <location>
        <position position="198"/>
    </location>
</feature>
<comment type="caution">
    <text evidence="10">The sequence shown here is derived from an EMBL/GenBank/DDBJ whole genome shotgun (WGS) entry which is preliminary data.</text>
</comment>
<keyword evidence="11" id="KW-1185">Reference proteome</keyword>
<evidence type="ECO:0000256" key="5">
    <source>
        <dbReference type="ARBA" id="ARBA00022801"/>
    </source>
</evidence>
<dbReference type="GO" id="GO:0008237">
    <property type="term" value="F:metallopeptidase activity"/>
    <property type="evidence" value="ECO:0007669"/>
    <property type="project" value="UniProtKB-KW"/>
</dbReference>
<keyword evidence="2 8" id="KW-0479">Metal-binding</keyword>
<feature type="domain" description="Peptidase M48" evidence="9">
    <location>
        <begin position="63"/>
        <end position="251"/>
    </location>
</feature>
<dbReference type="InterPro" id="IPR001915">
    <property type="entry name" value="Peptidase_M48"/>
</dbReference>
<keyword evidence="6 8" id="KW-0862">Zinc</keyword>
<keyword evidence="3 8" id="KW-0732">Signal</keyword>
<feature type="binding site" evidence="8">
    <location>
        <position position="128"/>
    </location>
    <ligand>
        <name>Zn(2+)</name>
        <dbReference type="ChEBI" id="CHEBI:29105"/>
        <note>catalytic</note>
    </ligand>
</feature>
<dbReference type="Gene3D" id="1.25.40.10">
    <property type="entry name" value="Tetratricopeptide repeat domain"/>
    <property type="match status" value="1"/>
</dbReference>
<evidence type="ECO:0000256" key="8">
    <source>
        <dbReference type="HAMAP-Rule" id="MF_00997"/>
    </source>
</evidence>
<evidence type="ECO:0000256" key="1">
    <source>
        <dbReference type="ARBA" id="ARBA00022670"/>
    </source>
</evidence>
<evidence type="ECO:0000256" key="2">
    <source>
        <dbReference type="ARBA" id="ARBA00022723"/>
    </source>
</evidence>
<dbReference type="EC" id="3.4.-.-" evidence="8"/>